<dbReference type="PhylomeDB" id="D6WHM7"/>
<evidence type="ECO:0000256" key="6">
    <source>
        <dbReference type="ARBA" id="ARBA00022989"/>
    </source>
</evidence>
<gene>
    <name evidence="11" type="primary">Or227</name>
    <name evidence="11" type="ORF">TcasGA2_TC030387</name>
</gene>
<keyword evidence="12" id="KW-1185">Reference proteome</keyword>
<keyword evidence="5 10" id="KW-0552">Olfaction</keyword>
<comment type="subcellular location">
    <subcellularLocation>
        <location evidence="1 10">Cell membrane</location>
        <topology evidence="1 10">Multi-pass membrane protein</topology>
    </subcellularLocation>
</comment>
<feature type="transmembrane region" description="Helical" evidence="10">
    <location>
        <begin position="77"/>
        <end position="97"/>
    </location>
</feature>
<proteinExistence type="inferred from homology"/>
<dbReference type="AlphaFoldDB" id="D6WHM7"/>
<dbReference type="GO" id="GO:0005886">
    <property type="term" value="C:plasma membrane"/>
    <property type="evidence" value="ECO:0000318"/>
    <property type="project" value="GO_Central"/>
</dbReference>
<dbReference type="GO" id="GO:0004984">
    <property type="term" value="F:olfactory receptor activity"/>
    <property type="evidence" value="ECO:0000318"/>
    <property type="project" value="GO_Central"/>
</dbReference>
<dbReference type="InterPro" id="IPR004117">
    <property type="entry name" value="7tm6_olfct_rcpt"/>
</dbReference>
<name>D6WHM7_TRICA</name>
<evidence type="ECO:0000256" key="4">
    <source>
        <dbReference type="ARBA" id="ARBA00022692"/>
    </source>
</evidence>
<keyword evidence="6 10" id="KW-1133">Transmembrane helix</keyword>
<feature type="transmembrane region" description="Helical" evidence="10">
    <location>
        <begin position="44"/>
        <end position="65"/>
    </location>
</feature>
<dbReference type="GO" id="GO:0050911">
    <property type="term" value="P:detection of chemical stimulus involved in sensory perception of smell"/>
    <property type="evidence" value="ECO:0000318"/>
    <property type="project" value="GO_Central"/>
</dbReference>
<sequence>MPESIKLFSEESSTFRTMAEFHDPFIMMRKILYNKSKNYNLAKLCHVLLIIIYSSVQCLQIYYVFKNFSINLLLRYAPTILFFIFIITGAVLSLIFMENDILEIVTFLDKICWSFNMVRKDAQMKLKRKCQVINMCILFVLLLLLSTLTINAPCFGSQREVFIFIQIFEEYFGEWSFIPYYFYFTAFPFLYYNFLKLWMSFVYMVLEAQLQFILVEEFLFETNQVNRLKGWKYLHDTGYQKKIEKSLRLCIIHHNALKKYVRMTLNVTLKAMPFFLILGILLLISMFAFLINFADTITTMSNILKMRIIMTVTVTMCIAALLCWLGQQLIDTTSDIFASLVGAPWYFWNLGNIRILLMFLTNCTKNESVVLAGICVDYKLLVSMLRTSVSYALVLFNLRKSSVV</sequence>
<evidence type="ECO:0000256" key="7">
    <source>
        <dbReference type="ARBA" id="ARBA00023136"/>
    </source>
</evidence>
<reference evidence="11 12" key="1">
    <citation type="journal article" date="2008" name="Nature">
        <title>The genome of the model beetle and pest Tribolium castaneum.</title>
        <authorList>
            <consortium name="Tribolium Genome Sequencing Consortium"/>
            <person name="Richards S."/>
            <person name="Gibbs R.A."/>
            <person name="Weinstock G.M."/>
            <person name="Brown S.J."/>
            <person name="Denell R."/>
            <person name="Beeman R.W."/>
            <person name="Gibbs R."/>
            <person name="Beeman R.W."/>
            <person name="Brown S.J."/>
            <person name="Bucher G."/>
            <person name="Friedrich M."/>
            <person name="Grimmelikhuijzen C.J."/>
            <person name="Klingler M."/>
            <person name="Lorenzen M."/>
            <person name="Richards S."/>
            <person name="Roth S."/>
            <person name="Schroder R."/>
            <person name="Tautz D."/>
            <person name="Zdobnov E.M."/>
            <person name="Muzny D."/>
            <person name="Gibbs R.A."/>
            <person name="Weinstock G.M."/>
            <person name="Attaway T."/>
            <person name="Bell S."/>
            <person name="Buhay C.J."/>
            <person name="Chandrabose M.N."/>
            <person name="Chavez D."/>
            <person name="Clerk-Blankenburg K.P."/>
            <person name="Cree A."/>
            <person name="Dao M."/>
            <person name="Davis C."/>
            <person name="Chacko J."/>
            <person name="Dinh H."/>
            <person name="Dugan-Rocha S."/>
            <person name="Fowler G."/>
            <person name="Garner T.T."/>
            <person name="Garnes J."/>
            <person name="Gnirke A."/>
            <person name="Hawes A."/>
            <person name="Hernandez J."/>
            <person name="Hines S."/>
            <person name="Holder M."/>
            <person name="Hume J."/>
            <person name="Jhangiani S.N."/>
            <person name="Joshi V."/>
            <person name="Khan Z.M."/>
            <person name="Jackson L."/>
            <person name="Kovar C."/>
            <person name="Kowis A."/>
            <person name="Lee S."/>
            <person name="Lewis L.R."/>
            <person name="Margolis J."/>
            <person name="Morgan M."/>
            <person name="Nazareth L.V."/>
            <person name="Nguyen N."/>
            <person name="Okwuonu G."/>
            <person name="Parker D."/>
            <person name="Richards S."/>
            <person name="Ruiz S.J."/>
            <person name="Santibanez J."/>
            <person name="Savard J."/>
            <person name="Scherer S.E."/>
            <person name="Schneider B."/>
            <person name="Sodergren E."/>
            <person name="Tautz D."/>
            <person name="Vattahil S."/>
            <person name="Villasana D."/>
            <person name="White C.S."/>
            <person name="Wright R."/>
            <person name="Park Y."/>
            <person name="Beeman R.W."/>
            <person name="Lord J."/>
            <person name="Oppert B."/>
            <person name="Lorenzen M."/>
            <person name="Brown S."/>
            <person name="Wang L."/>
            <person name="Savard J."/>
            <person name="Tautz D."/>
            <person name="Richards S."/>
            <person name="Weinstock G."/>
            <person name="Gibbs R.A."/>
            <person name="Liu Y."/>
            <person name="Worley K."/>
            <person name="Weinstock G."/>
            <person name="Elsik C.G."/>
            <person name="Reese J.T."/>
            <person name="Elhaik E."/>
            <person name="Landan G."/>
            <person name="Graur D."/>
            <person name="Arensburger P."/>
            <person name="Atkinson P."/>
            <person name="Beeman R.W."/>
            <person name="Beidler J."/>
            <person name="Brown S.J."/>
            <person name="Demuth J.P."/>
            <person name="Drury D.W."/>
            <person name="Du Y.Z."/>
            <person name="Fujiwara H."/>
            <person name="Lorenzen M."/>
            <person name="Maselli V."/>
            <person name="Osanai M."/>
            <person name="Park Y."/>
            <person name="Robertson H.M."/>
            <person name="Tu Z."/>
            <person name="Wang J.J."/>
            <person name="Wang S."/>
            <person name="Richards S."/>
            <person name="Song H."/>
            <person name="Zhang L."/>
            <person name="Sodergren E."/>
            <person name="Werner D."/>
            <person name="Stanke M."/>
            <person name="Morgenstern B."/>
            <person name="Solovyev V."/>
            <person name="Kosarev P."/>
            <person name="Brown G."/>
            <person name="Chen H.C."/>
            <person name="Ermolaeva O."/>
            <person name="Hlavina W."/>
            <person name="Kapustin Y."/>
            <person name="Kiryutin B."/>
            <person name="Kitts P."/>
            <person name="Maglott D."/>
            <person name="Pruitt K."/>
            <person name="Sapojnikov V."/>
            <person name="Souvorov A."/>
            <person name="Mackey A.J."/>
            <person name="Waterhouse R.M."/>
            <person name="Wyder S."/>
            <person name="Zdobnov E.M."/>
            <person name="Zdobnov E.M."/>
            <person name="Wyder S."/>
            <person name="Kriventseva E.V."/>
            <person name="Kadowaki T."/>
            <person name="Bork P."/>
            <person name="Aranda M."/>
            <person name="Bao R."/>
            <person name="Beermann A."/>
            <person name="Berns N."/>
            <person name="Bolognesi R."/>
            <person name="Bonneton F."/>
            <person name="Bopp D."/>
            <person name="Brown S.J."/>
            <person name="Bucher G."/>
            <person name="Butts T."/>
            <person name="Chaumot A."/>
            <person name="Denell R.E."/>
            <person name="Ferrier D.E."/>
            <person name="Friedrich M."/>
            <person name="Gordon C.M."/>
            <person name="Jindra M."/>
            <person name="Klingler M."/>
            <person name="Lan Q."/>
            <person name="Lattorff H.M."/>
            <person name="Laudet V."/>
            <person name="von Levetsow C."/>
            <person name="Liu Z."/>
            <person name="Lutz R."/>
            <person name="Lynch J.A."/>
            <person name="da Fonseca R.N."/>
            <person name="Posnien N."/>
            <person name="Reuter R."/>
            <person name="Roth S."/>
            <person name="Savard J."/>
            <person name="Schinko J.B."/>
            <person name="Schmitt C."/>
            <person name="Schoppmeier M."/>
            <person name="Schroder R."/>
            <person name="Shippy T.D."/>
            <person name="Simonnet F."/>
            <person name="Marques-Souza H."/>
            <person name="Tautz D."/>
            <person name="Tomoyasu Y."/>
            <person name="Trauner J."/>
            <person name="Van der Zee M."/>
            <person name="Vervoort M."/>
            <person name="Wittkopp N."/>
            <person name="Wimmer E.A."/>
            <person name="Yang X."/>
            <person name="Jones A.K."/>
            <person name="Sattelle D.B."/>
            <person name="Ebert P.R."/>
            <person name="Nelson D."/>
            <person name="Scott J.G."/>
            <person name="Beeman R.W."/>
            <person name="Muthukrishnan S."/>
            <person name="Kramer K.J."/>
            <person name="Arakane Y."/>
            <person name="Beeman R.W."/>
            <person name="Zhu Q."/>
            <person name="Hogenkamp D."/>
            <person name="Dixit R."/>
            <person name="Oppert B."/>
            <person name="Jiang H."/>
            <person name="Zou Z."/>
            <person name="Marshall J."/>
            <person name="Elpidina E."/>
            <person name="Vinokurov K."/>
            <person name="Oppert C."/>
            <person name="Zou Z."/>
            <person name="Evans J."/>
            <person name="Lu Z."/>
            <person name="Zhao P."/>
            <person name="Sumathipala N."/>
            <person name="Altincicek B."/>
            <person name="Vilcinskas A."/>
            <person name="Williams M."/>
            <person name="Hultmark D."/>
            <person name="Hetru C."/>
            <person name="Jiang H."/>
            <person name="Grimmelikhuijzen C.J."/>
            <person name="Hauser F."/>
            <person name="Cazzamali G."/>
            <person name="Williamson M."/>
            <person name="Park Y."/>
            <person name="Li B."/>
            <person name="Tanaka Y."/>
            <person name="Predel R."/>
            <person name="Neupert S."/>
            <person name="Schachtner J."/>
            <person name="Verleyen P."/>
            <person name="Raible F."/>
            <person name="Bork P."/>
            <person name="Friedrich M."/>
            <person name="Walden K.K."/>
            <person name="Robertson H.M."/>
            <person name="Angeli S."/>
            <person name="Foret S."/>
            <person name="Bucher G."/>
            <person name="Schuetz S."/>
            <person name="Maleszka R."/>
            <person name="Wimmer E.A."/>
            <person name="Beeman R.W."/>
            <person name="Lorenzen M."/>
            <person name="Tomoyasu Y."/>
            <person name="Miller S.C."/>
            <person name="Grossmann D."/>
            <person name="Bucher G."/>
        </authorList>
    </citation>
    <scope>NUCLEOTIDE SEQUENCE [LARGE SCALE GENOMIC DNA]</scope>
    <source>
        <strain evidence="11 12">Georgia GA2</strain>
    </source>
</reference>
<keyword evidence="9 10" id="KW-0807">Transducer</keyword>
<dbReference type="HOGENOM" id="CLU_059644_0_0_1"/>
<keyword evidence="3 10" id="KW-0716">Sensory transduction</keyword>
<feature type="transmembrane region" description="Helical" evidence="10">
    <location>
        <begin position="132"/>
        <end position="152"/>
    </location>
</feature>
<keyword evidence="2" id="KW-1003">Cell membrane</keyword>
<protein>
    <recommendedName>
        <fullName evidence="10">Odorant receptor</fullName>
    </recommendedName>
</protein>
<reference evidence="11 12" key="2">
    <citation type="journal article" date="2010" name="Nucleic Acids Res.">
        <title>BeetleBase in 2010: revisions to provide comprehensive genomic information for Tribolium castaneum.</title>
        <authorList>
            <person name="Kim H.S."/>
            <person name="Murphy T."/>
            <person name="Xia J."/>
            <person name="Caragea D."/>
            <person name="Park Y."/>
            <person name="Beeman R.W."/>
            <person name="Lorenzen M.D."/>
            <person name="Butcher S."/>
            <person name="Manak J.R."/>
            <person name="Brown S.J."/>
        </authorList>
    </citation>
    <scope>GENOME REANNOTATION</scope>
    <source>
        <strain evidence="11 12">Georgia GA2</strain>
    </source>
</reference>
<dbReference type="Proteomes" id="UP000007266">
    <property type="component" value="Linkage group 3"/>
</dbReference>
<evidence type="ECO:0000313" key="12">
    <source>
        <dbReference type="Proteomes" id="UP000007266"/>
    </source>
</evidence>
<evidence type="ECO:0000256" key="9">
    <source>
        <dbReference type="ARBA" id="ARBA00023224"/>
    </source>
</evidence>
<keyword evidence="4 10" id="KW-0812">Transmembrane</keyword>
<evidence type="ECO:0000256" key="1">
    <source>
        <dbReference type="ARBA" id="ARBA00004651"/>
    </source>
</evidence>
<comment type="caution">
    <text evidence="10">Lacks conserved residue(s) required for the propagation of feature annotation.</text>
</comment>
<feature type="transmembrane region" description="Helical" evidence="10">
    <location>
        <begin position="306"/>
        <end position="325"/>
    </location>
</feature>
<evidence type="ECO:0000256" key="5">
    <source>
        <dbReference type="ARBA" id="ARBA00022725"/>
    </source>
</evidence>
<dbReference type="InParanoid" id="D6WHM7"/>
<evidence type="ECO:0000313" key="11">
    <source>
        <dbReference type="EMBL" id="EFA01411.1"/>
    </source>
</evidence>
<keyword evidence="7 10" id="KW-0472">Membrane</keyword>
<evidence type="ECO:0000256" key="2">
    <source>
        <dbReference type="ARBA" id="ARBA00022475"/>
    </source>
</evidence>
<evidence type="ECO:0000256" key="10">
    <source>
        <dbReference type="RuleBase" id="RU351113"/>
    </source>
</evidence>
<dbReference type="PANTHER" id="PTHR21137">
    <property type="entry name" value="ODORANT RECEPTOR"/>
    <property type="match status" value="1"/>
</dbReference>
<evidence type="ECO:0000256" key="8">
    <source>
        <dbReference type="ARBA" id="ARBA00023170"/>
    </source>
</evidence>
<comment type="similarity">
    <text evidence="10">Belongs to the insect chemoreceptor superfamily. Heteromeric odorant receptor channel (TC 1.A.69) family.</text>
</comment>
<dbReference type="GO" id="GO:0005549">
    <property type="term" value="F:odorant binding"/>
    <property type="evidence" value="ECO:0007669"/>
    <property type="project" value="InterPro"/>
</dbReference>
<keyword evidence="8 10" id="KW-0675">Receptor</keyword>
<feature type="transmembrane region" description="Helical" evidence="10">
    <location>
        <begin position="272"/>
        <end position="294"/>
    </location>
</feature>
<dbReference type="EMBL" id="KQ971331">
    <property type="protein sequence ID" value="EFA01411.1"/>
    <property type="molecule type" value="Genomic_DNA"/>
</dbReference>
<dbReference type="PANTHER" id="PTHR21137:SF35">
    <property type="entry name" value="ODORANT RECEPTOR 19A-RELATED"/>
    <property type="match status" value="1"/>
</dbReference>
<accession>D6WHM7</accession>
<evidence type="ECO:0000256" key="3">
    <source>
        <dbReference type="ARBA" id="ARBA00022606"/>
    </source>
</evidence>
<feature type="transmembrane region" description="Helical" evidence="10">
    <location>
        <begin position="180"/>
        <end position="206"/>
    </location>
</feature>
<dbReference type="GO" id="GO:0007165">
    <property type="term" value="P:signal transduction"/>
    <property type="evidence" value="ECO:0007669"/>
    <property type="project" value="UniProtKB-KW"/>
</dbReference>
<organism evidence="11 12">
    <name type="scientific">Tribolium castaneum</name>
    <name type="common">Red flour beetle</name>
    <dbReference type="NCBI Taxonomy" id="7070"/>
    <lineage>
        <taxon>Eukaryota</taxon>
        <taxon>Metazoa</taxon>
        <taxon>Ecdysozoa</taxon>
        <taxon>Arthropoda</taxon>
        <taxon>Hexapoda</taxon>
        <taxon>Insecta</taxon>
        <taxon>Pterygota</taxon>
        <taxon>Neoptera</taxon>
        <taxon>Endopterygota</taxon>
        <taxon>Coleoptera</taxon>
        <taxon>Polyphaga</taxon>
        <taxon>Cucujiformia</taxon>
        <taxon>Tenebrionidae</taxon>
        <taxon>Tenebrionidae incertae sedis</taxon>
        <taxon>Tribolium</taxon>
    </lineage>
</organism>